<dbReference type="GO" id="GO:0005886">
    <property type="term" value="C:plasma membrane"/>
    <property type="evidence" value="ECO:0007669"/>
    <property type="project" value="TreeGrafter"/>
</dbReference>
<evidence type="ECO:0008006" key="8">
    <source>
        <dbReference type="Google" id="ProtNLM"/>
    </source>
</evidence>
<feature type="transmembrane region" description="Helical" evidence="5">
    <location>
        <begin position="39"/>
        <end position="58"/>
    </location>
</feature>
<dbReference type="Proteomes" id="UP001200034">
    <property type="component" value="Unassembled WGS sequence"/>
</dbReference>
<evidence type="ECO:0000256" key="2">
    <source>
        <dbReference type="ARBA" id="ARBA00022692"/>
    </source>
</evidence>
<comment type="caution">
    <text evidence="6">The sequence shown here is derived from an EMBL/GenBank/DDBJ whole genome shotgun (WGS) entry which is preliminary data.</text>
</comment>
<feature type="transmembrane region" description="Helical" evidence="5">
    <location>
        <begin position="212"/>
        <end position="236"/>
    </location>
</feature>
<name>A0AAD4K232_9MUSC</name>
<dbReference type="Gene3D" id="1.10.1450.10">
    <property type="entry name" value="Tetraspanin"/>
    <property type="match status" value="1"/>
</dbReference>
<dbReference type="EMBL" id="JAJJHW010002585">
    <property type="protein sequence ID" value="KAH8371792.1"/>
    <property type="molecule type" value="Genomic_DNA"/>
</dbReference>
<evidence type="ECO:0000256" key="3">
    <source>
        <dbReference type="ARBA" id="ARBA00022989"/>
    </source>
</evidence>
<evidence type="ECO:0000256" key="4">
    <source>
        <dbReference type="ARBA" id="ARBA00023136"/>
    </source>
</evidence>
<evidence type="ECO:0000313" key="6">
    <source>
        <dbReference type="EMBL" id="KAH8371792.1"/>
    </source>
</evidence>
<keyword evidence="3 5" id="KW-1133">Transmembrane helix</keyword>
<evidence type="ECO:0000313" key="7">
    <source>
        <dbReference type="Proteomes" id="UP001200034"/>
    </source>
</evidence>
<dbReference type="InterPro" id="IPR018499">
    <property type="entry name" value="Tetraspanin/Peripherin"/>
</dbReference>
<keyword evidence="7" id="KW-1185">Reference proteome</keyword>
<keyword evidence="4 5" id="KW-0472">Membrane</keyword>
<dbReference type="PANTHER" id="PTHR19282:SF521">
    <property type="entry name" value="IP01817P-RELATED"/>
    <property type="match status" value="1"/>
</dbReference>
<dbReference type="SUPFAM" id="SSF48652">
    <property type="entry name" value="Tetraspanin"/>
    <property type="match status" value="1"/>
</dbReference>
<accession>A0AAD4K232</accession>
<reference evidence="6" key="1">
    <citation type="journal article" date="2021" name="Mol. Ecol. Resour.">
        <title>Phylogenomic analyses of the genus Drosophila reveals genomic signals of climate adaptation.</title>
        <authorList>
            <person name="Li F."/>
            <person name="Rane R.V."/>
            <person name="Luria V."/>
            <person name="Xiong Z."/>
            <person name="Chen J."/>
            <person name="Li Z."/>
            <person name="Catullo R.A."/>
            <person name="Griffin P.C."/>
            <person name="Schiffer M."/>
            <person name="Pearce S."/>
            <person name="Lee S.F."/>
            <person name="McElroy K."/>
            <person name="Stocker A."/>
            <person name="Shirriffs J."/>
            <person name="Cockerell F."/>
            <person name="Coppin C."/>
            <person name="Sgro C.M."/>
            <person name="Karger A."/>
            <person name="Cain J.W."/>
            <person name="Weber J.A."/>
            <person name="Santpere G."/>
            <person name="Kirschner M.W."/>
            <person name="Hoffmann A.A."/>
            <person name="Oakeshott J.G."/>
            <person name="Zhang G."/>
        </authorList>
    </citation>
    <scope>NUCLEOTIDE SEQUENCE</scope>
    <source>
        <strain evidence="6">BGI-SZ-2011g</strain>
    </source>
</reference>
<dbReference type="AlphaFoldDB" id="A0AAD4K232"/>
<evidence type="ECO:0000256" key="1">
    <source>
        <dbReference type="ARBA" id="ARBA00004141"/>
    </source>
</evidence>
<proteinExistence type="predicted"/>
<sequence>MLVYYNTIKYTGLLSNLLYMVSTQLPTVNRVNSITQHSLQLLAIGVMSAAGLGLQIVEPNTPEHTYFVESLVLGATICMIVIFGCYGMVCDLLSVNIIFTCFILIVLAVEYLQVHNYQPHIRYSDAWQQLELSLAWQNVDKQPELMQHYEQQQHCCGYNNAEDYKNLHLPLPSSCYQRSLQTDGGENVKLISRGCLATLSKTNSGIQRRDKLFMWCIVGLEVFILVQTISLSLLLYKLRRRERQARQQVPPGVRREPRANHVGSRAQLLDNV</sequence>
<feature type="transmembrane region" description="Helical" evidence="5">
    <location>
        <begin position="93"/>
        <end position="114"/>
    </location>
</feature>
<keyword evidence="2 5" id="KW-0812">Transmembrane</keyword>
<dbReference type="Pfam" id="PF00335">
    <property type="entry name" value="Tetraspanin"/>
    <property type="match status" value="1"/>
</dbReference>
<feature type="transmembrane region" description="Helical" evidence="5">
    <location>
        <begin position="64"/>
        <end position="86"/>
    </location>
</feature>
<organism evidence="6 7">
    <name type="scientific">Drosophila rubida</name>
    <dbReference type="NCBI Taxonomy" id="30044"/>
    <lineage>
        <taxon>Eukaryota</taxon>
        <taxon>Metazoa</taxon>
        <taxon>Ecdysozoa</taxon>
        <taxon>Arthropoda</taxon>
        <taxon>Hexapoda</taxon>
        <taxon>Insecta</taxon>
        <taxon>Pterygota</taxon>
        <taxon>Neoptera</taxon>
        <taxon>Endopterygota</taxon>
        <taxon>Diptera</taxon>
        <taxon>Brachycera</taxon>
        <taxon>Muscomorpha</taxon>
        <taxon>Ephydroidea</taxon>
        <taxon>Drosophilidae</taxon>
        <taxon>Drosophila</taxon>
    </lineage>
</organism>
<dbReference type="CDD" id="cd03127">
    <property type="entry name" value="tetraspanin_LEL"/>
    <property type="match status" value="1"/>
</dbReference>
<evidence type="ECO:0000256" key="5">
    <source>
        <dbReference type="SAM" id="Phobius"/>
    </source>
</evidence>
<gene>
    <name evidence="6" type="ORF">KR093_008853</name>
</gene>
<dbReference type="InterPro" id="IPR008952">
    <property type="entry name" value="Tetraspanin_EC2_sf"/>
</dbReference>
<protein>
    <recommendedName>
        <fullName evidence="8">Protein late bloomer</fullName>
    </recommendedName>
</protein>
<dbReference type="PANTHER" id="PTHR19282">
    <property type="entry name" value="TETRASPANIN"/>
    <property type="match status" value="1"/>
</dbReference>
<comment type="subcellular location">
    <subcellularLocation>
        <location evidence="1">Membrane</location>
        <topology evidence="1">Multi-pass membrane protein</topology>
    </subcellularLocation>
</comment>